<dbReference type="InterPro" id="IPR006558">
    <property type="entry name" value="LamG-like"/>
</dbReference>
<dbReference type="InterPro" id="IPR051004">
    <property type="entry name" value="DC-SIGN_domain-containing"/>
</dbReference>
<evidence type="ECO:0000256" key="2">
    <source>
        <dbReference type="ARBA" id="ARBA00022734"/>
    </source>
</evidence>
<name>A0A381TK55_9ZZZZ</name>
<evidence type="ECO:0000256" key="1">
    <source>
        <dbReference type="ARBA" id="ARBA00022729"/>
    </source>
</evidence>
<dbReference type="PANTHER" id="PTHR22802">
    <property type="entry name" value="C-TYPE LECTIN SUPERFAMILY MEMBER"/>
    <property type="match status" value="1"/>
</dbReference>
<sequence length="2076" mass="218691">VIGQGYSLSFDGVNDYVSIANNSAFEPSSFTVQAWINLDAFENEDYFVYRHKTWFIGFSRSGTKFEGGVRDDDGDWLYPKSSTTPSAGGGWYHVVLTFDNGSTDDAKIYINGSLEDTESASNHTLNSQNSVVAIGAKYNNGAENYFNGQVDEVAFWDVALTADDITALYNSGNYSESSSDLQGYWNFNEGTGTTLTDQISNGNNGTINGATWSTDTPVKIAQVAALEHDEILGRYSSIAHVSGNVYVMAYQGLDDDGYIKTFTLADNGTITQITSVEHDTEQGSYNSIVKVDGTLYALAFTGSGNDGYIRTFTIPDDGSTITTVSQIEHDTNYGGHNSLIQVDANTVALAYAGPGYDGYIKTFDITSSGAVITQLQSLEHDGNNGTYNSFIKMDAQTYVLAYTGHGNDGYIQTFTIPADGSSITQVKQKEHNTKYSSWNSLIQVDHNTYALAYHGNDGTDSHGTLTTFTIPLGGSSITEVATLKHAITGGWGRYHSLLKLNSDEYALAFSYIDEVGYVKTFTISADGETIAEQWSLEHDANQGIWNDLIRIDKDTYALSYSGDGDDGFIKTFDIAAADAAAPSYSIIVTHDNSSVTVVFDEPVYASYSGGTASGALTAGDFAFSLNGGSATLSSATPLSILENSGYIYTLGLGLNGTPDGSEILTVNLASTIYDASGNAASTSGNNTDALNAIVQVSALEHDVTQGQYHSMAHVSGNVYVMAYGGSGTDGYIKTFTLADNGAVTPITVMEHDDSYGIYNSIVKVDGTLYALAYTGPSSYGYIKTFYISDDGSTIETKGISVHDNSTTMWNSMVQVDANTVALAYDSNNPAGGIIKTFDISGAGAVITQTQALEHDVNFGLTNSFIKMDAETYALAYSGHGWDGYISTFTIPADGSSITKVDEIEHNTSFAQHNSFVQVDYNTYALAYYGSDGGNYGLIQTFTIPLNGYGITEVASLKHETNSNTGTYNSFIKLNSGQYALAYTGYESDGYLKIFTISSDGAAIAEQGSLEYDKNYGTWNELIVIDKNTCALAYSGDGYDGFIKTFDIAAVDAAGPTYAIAIAADNDNVSVVFNEPVYSTNAASGILTASDFSLSVNGGSASVSGSPAGFAASSGYIFTLGLDLSGTPDGSEVLTVDLANAVYDANGNAASSTQANNTVSLNEKVPPTVTATTLAAYNTTINVTFSEAVFASYNSGTGVASGSLEEDDFVFSMSGGDAALASTTPSSISTASFSNIGYYNGHYYYRSNSTATWSDAKTACENAGGHLVVITSRAENDFIKTNLGISQHVWIGLSDEATEGTHVWVTGETFSYSNWHSGQPNNDPTQDHGGMYYNTGTWWDDHGTDSYYYVLESSSPITNVYNLGINYSGLPSGYEVLTVRPAENAVYDRGGNTASTTQSNNQQTFTEERIRLAASLEHNTSQGTYNSLVKIDGDTYAVAYAGSGNDGYIQTFTIPADGSAITKVNSIEHNGSSGRWNSFLKIDEDTYALAYAGYGDDGFLKTFTISADGSTITAGSQIEHDNSYGAYNSLIQLGADTYVLAYLSSSSDGWIKMFTITADGTKAQVSQLEHDTNGGSYNSLVKVDANTVALAYAGSSGNGYIKTFNILADSSITEVYSYMHDGAQANHNSFVQADSNTYVLAYAGADDDGFISTFTISSSGAITPVKTKALGNNLEHDTAQYFTLSPSALSKISGGSDTYILAYGGEDTNDNGTPDGYIKTFTIPTDGSAITQTYILEHDTDLGTNTSLVQMDEDSYVLAYAGGEGHASWDGYIKTFSVRASDQVAPTFTAVALAADNSTIAVTLDELVFTSSDGSGSLEAGDFALSISGGTATLTSATPTSISASGTIYTLGIGLSGTPDGSEVLTVNPLSASAIYDGSGNASAASQSNNTVTLHDQLAPTISSVTLISNNATIWVTFSEAVYSAAGTALTAGDFSFSKSGGTANLSSATPSSITISGNVYILGIPLVGTPDGSETLTINPLSATAIYDAAGNAAAASQSNNTATLYDKAAPTVSAVTSTTDDGSYNAGDAIAITATFTEAVTVTGTPQIDLNTGNTYLSFDGSNDVVEIADNASFP</sequence>
<dbReference type="PANTHER" id="PTHR22802:SF456">
    <property type="entry name" value="FI01427P"/>
    <property type="match status" value="1"/>
</dbReference>
<evidence type="ECO:0000313" key="5">
    <source>
        <dbReference type="EMBL" id="SVA16476.1"/>
    </source>
</evidence>
<dbReference type="Pfam" id="PF00059">
    <property type="entry name" value="Lectin_C"/>
    <property type="match status" value="1"/>
</dbReference>
<dbReference type="SMART" id="SM00034">
    <property type="entry name" value="CLECT"/>
    <property type="match status" value="1"/>
</dbReference>
<keyword evidence="3" id="KW-1015">Disulfide bond</keyword>
<dbReference type="InterPro" id="IPR014755">
    <property type="entry name" value="Cu-Rt/internalin_Ig-like"/>
</dbReference>
<dbReference type="Gene3D" id="2.60.40.1220">
    <property type="match status" value="2"/>
</dbReference>
<gene>
    <name evidence="5" type="ORF">METZ01_LOCUS69330</name>
</gene>
<dbReference type="InterPro" id="IPR013320">
    <property type="entry name" value="ConA-like_dom_sf"/>
</dbReference>
<accession>A0A381TK55</accession>
<dbReference type="SMART" id="SM00560">
    <property type="entry name" value="LamGL"/>
    <property type="match status" value="1"/>
</dbReference>
<dbReference type="SUPFAM" id="SSF56436">
    <property type="entry name" value="C-type lectin-like"/>
    <property type="match status" value="1"/>
</dbReference>
<proteinExistence type="predicted"/>
<dbReference type="CDD" id="cd03590">
    <property type="entry name" value="CLECT_DC-SIGN_like"/>
    <property type="match status" value="1"/>
</dbReference>
<dbReference type="Gene3D" id="2.60.120.200">
    <property type="match status" value="1"/>
</dbReference>
<feature type="domain" description="C-type lectin" evidence="4">
    <location>
        <begin position="1238"/>
        <end position="1351"/>
    </location>
</feature>
<dbReference type="GO" id="GO:0030246">
    <property type="term" value="F:carbohydrate binding"/>
    <property type="evidence" value="ECO:0007669"/>
    <property type="project" value="UniProtKB-KW"/>
</dbReference>
<feature type="non-terminal residue" evidence="5">
    <location>
        <position position="2076"/>
    </location>
</feature>
<protein>
    <recommendedName>
        <fullName evidence="4">C-type lectin domain-containing protein</fullName>
    </recommendedName>
</protein>
<dbReference type="InterPro" id="IPR016187">
    <property type="entry name" value="CTDL_fold"/>
</dbReference>
<dbReference type="Gene3D" id="3.10.100.10">
    <property type="entry name" value="Mannose-Binding Protein A, subunit A"/>
    <property type="match status" value="1"/>
</dbReference>
<evidence type="ECO:0000259" key="4">
    <source>
        <dbReference type="PROSITE" id="PS50041"/>
    </source>
</evidence>
<dbReference type="InterPro" id="IPR033989">
    <property type="entry name" value="CD209-like_CTLD"/>
</dbReference>
<dbReference type="EMBL" id="UINC01004733">
    <property type="protein sequence ID" value="SVA16476.1"/>
    <property type="molecule type" value="Genomic_DNA"/>
</dbReference>
<dbReference type="Pfam" id="PF13385">
    <property type="entry name" value="Laminin_G_3"/>
    <property type="match status" value="1"/>
</dbReference>
<dbReference type="InterPro" id="IPR001304">
    <property type="entry name" value="C-type_lectin-like"/>
</dbReference>
<dbReference type="InterPro" id="IPR016186">
    <property type="entry name" value="C-type_lectin-like/link_sf"/>
</dbReference>
<organism evidence="5">
    <name type="scientific">marine metagenome</name>
    <dbReference type="NCBI Taxonomy" id="408172"/>
    <lineage>
        <taxon>unclassified sequences</taxon>
        <taxon>metagenomes</taxon>
        <taxon>ecological metagenomes</taxon>
    </lineage>
</organism>
<dbReference type="PROSITE" id="PS50041">
    <property type="entry name" value="C_TYPE_LECTIN_2"/>
    <property type="match status" value="1"/>
</dbReference>
<reference evidence="5" key="1">
    <citation type="submission" date="2018-05" db="EMBL/GenBank/DDBJ databases">
        <authorList>
            <person name="Lanie J.A."/>
            <person name="Ng W.-L."/>
            <person name="Kazmierczak K.M."/>
            <person name="Andrzejewski T.M."/>
            <person name="Davidsen T.M."/>
            <person name="Wayne K.J."/>
            <person name="Tettelin H."/>
            <person name="Glass J.I."/>
            <person name="Rusch D."/>
            <person name="Podicherti R."/>
            <person name="Tsui H.-C.T."/>
            <person name="Winkler M.E."/>
        </authorList>
    </citation>
    <scope>NUCLEOTIDE SEQUENCE</scope>
</reference>
<evidence type="ECO:0000256" key="3">
    <source>
        <dbReference type="ARBA" id="ARBA00023157"/>
    </source>
</evidence>
<keyword evidence="2" id="KW-0430">Lectin</keyword>
<keyword evidence="1" id="KW-0732">Signal</keyword>
<feature type="non-terminal residue" evidence="5">
    <location>
        <position position="1"/>
    </location>
</feature>
<dbReference type="SUPFAM" id="SSF49899">
    <property type="entry name" value="Concanavalin A-like lectins/glucanases"/>
    <property type="match status" value="1"/>
</dbReference>